<dbReference type="EMBL" id="JAOQJX010000009">
    <property type="protein sequence ID" value="MCU6747523.1"/>
    <property type="molecule type" value="Genomic_DNA"/>
</dbReference>
<reference evidence="1 2" key="1">
    <citation type="journal article" date="2021" name="ISME Commun">
        <title>Automated analysis of genomic sequences facilitates high-throughput and comprehensive description of bacteria.</title>
        <authorList>
            <person name="Hitch T.C.A."/>
        </authorList>
    </citation>
    <scope>NUCLEOTIDE SEQUENCE [LARGE SCALE GENOMIC DNA]</scope>
    <source>
        <strain evidence="1 2">H2_18</strain>
    </source>
</reference>
<dbReference type="Gene3D" id="2.40.50.390">
    <property type="entry name" value="Conjugative transposon protein, DUF961"/>
    <property type="match status" value="1"/>
</dbReference>
<evidence type="ECO:0000313" key="2">
    <source>
        <dbReference type="Proteomes" id="UP001652394"/>
    </source>
</evidence>
<proteinExistence type="predicted"/>
<dbReference type="InterPro" id="IPR038620">
    <property type="entry name" value="YdcP-like_sf"/>
</dbReference>
<keyword evidence="2" id="KW-1185">Reference proteome</keyword>
<accession>A0ABT2TB65</accession>
<dbReference type="RefSeq" id="WP_059067851.1">
    <property type="nucleotide sequence ID" value="NZ_JAOQJX010000009.1"/>
</dbReference>
<protein>
    <submittedName>
        <fullName evidence="1">DUF961 family protein</fullName>
    </submittedName>
</protein>
<sequence length="110" mass="12622">MNECKNGIVIKSEEMFGKMTLLDGAKTVYREGQQRGRREKEARMYRMDCEKMPDVQIEVYIKDEDKGTPVRYNPDTDGEKEYKLLDAYLEAVGTGRNVGFAVFAKDIVEA</sequence>
<organism evidence="1 2">
    <name type="scientific">Faecalicatena acetigenes</name>
    <dbReference type="NCBI Taxonomy" id="2981790"/>
    <lineage>
        <taxon>Bacteria</taxon>
        <taxon>Bacillati</taxon>
        <taxon>Bacillota</taxon>
        <taxon>Clostridia</taxon>
        <taxon>Lachnospirales</taxon>
        <taxon>Lachnospiraceae</taxon>
        <taxon>Faecalicatena</taxon>
    </lineage>
</organism>
<dbReference type="Proteomes" id="UP001652394">
    <property type="component" value="Unassembled WGS sequence"/>
</dbReference>
<name>A0ABT2TB65_9FIRM</name>
<comment type="caution">
    <text evidence="1">The sequence shown here is derived from an EMBL/GenBank/DDBJ whole genome shotgun (WGS) entry which is preliminary data.</text>
</comment>
<evidence type="ECO:0000313" key="1">
    <source>
        <dbReference type="EMBL" id="MCU6747523.1"/>
    </source>
</evidence>
<gene>
    <name evidence="1" type="ORF">OCV51_07620</name>
</gene>